<evidence type="ECO:0000313" key="7">
    <source>
        <dbReference type="Proteomes" id="UP000223968"/>
    </source>
</evidence>
<feature type="domain" description="Peptidase S33 tripeptidyl aminopeptidase-like C-terminal" evidence="5">
    <location>
        <begin position="394"/>
        <end position="493"/>
    </location>
</feature>
<reference evidence="6 7" key="1">
    <citation type="submission" date="2017-10" db="EMBL/GenBank/DDBJ databases">
        <title>Comparative genomics in systemic dimorphic fungi from Ajellomycetaceae.</title>
        <authorList>
            <person name="Munoz J.F."/>
            <person name="Mcewen J.G."/>
            <person name="Clay O.K."/>
            <person name="Cuomo C.A."/>
        </authorList>
    </citation>
    <scope>NUCLEOTIDE SEQUENCE [LARGE SCALE GENOMIC DNA]</scope>
    <source>
        <strain evidence="6 7">UAMH5409</strain>
    </source>
</reference>
<evidence type="ECO:0000256" key="3">
    <source>
        <dbReference type="SAM" id="SignalP"/>
    </source>
</evidence>
<dbReference type="Pfam" id="PF08386">
    <property type="entry name" value="Abhydrolase_4"/>
    <property type="match status" value="1"/>
</dbReference>
<dbReference type="PANTHER" id="PTHR43248:SF25">
    <property type="entry name" value="AB HYDROLASE-1 DOMAIN-CONTAINING PROTEIN-RELATED"/>
    <property type="match status" value="1"/>
</dbReference>
<feature type="domain" description="AB hydrolase-1" evidence="4">
    <location>
        <begin position="100"/>
        <end position="248"/>
    </location>
</feature>
<dbReference type="GO" id="GO:0016787">
    <property type="term" value="F:hydrolase activity"/>
    <property type="evidence" value="ECO:0007669"/>
    <property type="project" value="UniProtKB-KW"/>
</dbReference>
<dbReference type="InterPro" id="IPR000073">
    <property type="entry name" value="AB_hydrolase_1"/>
</dbReference>
<evidence type="ECO:0000259" key="4">
    <source>
        <dbReference type="Pfam" id="PF00561"/>
    </source>
</evidence>
<dbReference type="STRING" id="1447875.A0A2B7XYT4"/>
<dbReference type="Proteomes" id="UP000223968">
    <property type="component" value="Unassembled WGS sequence"/>
</dbReference>
<keyword evidence="2" id="KW-0378">Hydrolase</keyword>
<dbReference type="EMBL" id="PDNB01000038">
    <property type="protein sequence ID" value="PGH14105.1"/>
    <property type="molecule type" value="Genomic_DNA"/>
</dbReference>
<comment type="similarity">
    <text evidence="1">Belongs to the peptidase S33 family.</text>
</comment>
<dbReference type="Gene3D" id="3.40.50.1820">
    <property type="entry name" value="alpha/beta hydrolase"/>
    <property type="match status" value="1"/>
</dbReference>
<accession>A0A2B7XYT4</accession>
<protein>
    <submittedName>
        <fullName evidence="6">Uncharacterized protein</fullName>
    </submittedName>
</protein>
<name>A0A2B7XYT4_9EURO</name>
<evidence type="ECO:0000313" key="6">
    <source>
        <dbReference type="EMBL" id="PGH14105.1"/>
    </source>
</evidence>
<keyword evidence="3" id="KW-0732">Signal</keyword>
<evidence type="ECO:0000259" key="5">
    <source>
        <dbReference type="Pfam" id="PF08386"/>
    </source>
</evidence>
<dbReference type="AlphaFoldDB" id="A0A2B7XYT4"/>
<dbReference type="InterPro" id="IPR029058">
    <property type="entry name" value="AB_hydrolase_fold"/>
</dbReference>
<feature type="signal peptide" evidence="3">
    <location>
        <begin position="1"/>
        <end position="18"/>
    </location>
</feature>
<evidence type="ECO:0000256" key="2">
    <source>
        <dbReference type="ARBA" id="ARBA00022801"/>
    </source>
</evidence>
<sequence>MVNFQYALIFSSFVIAHASQSKIQWGPCDPKEVGNSTEPIQCGTLPVPLDYSDPKSDKKLQLRLAKISATSQPSRGSILFNFGGPGQLARKDLASTASLLLPLTGGQYDLVTFDTRGTGNTLPFICPNEGGNNGHSIAAQIKLGNSSDVAVGDIWARSQLLAKTCFENQNEEGSLISTAFVARDLISVVDAIEYDKMLRYWGLSYGTTLGATVAAMFPDRIDKLILDGVQNPHEYYQAFADFEEWTDSDKVFSGIFSSCLEAPDNCPLAHRNATAAELEKAVLDFLDTIKYRPIVFGNTILDYTIVKGALSSSLYGPPSWPMLTQMIDMLLPGGTPNSPPPSLGQNDPAELDASLDTVLSLLGIHCLDRVPRNSSFDDMIPVVERLYEISRIMGDATVFTSMACAQWKIEPKERYEGDFNIKPKNPVLVLGNTYDGHTPLVSAKNISSTIEDSVVLELNIYGHSSISQPSSCTLEKVSAYWKDGTLPEPGTVCPAEGNPYADITWFDVFEKAGAGNSKPKTERARRHTLDDLSSFGEILKKRSWVERLMMK</sequence>
<dbReference type="PANTHER" id="PTHR43248">
    <property type="entry name" value="2-SUCCINYL-6-HYDROXY-2,4-CYCLOHEXADIENE-1-CARBOXYLATE SYNTHASE"/>
    <property type="match status" value="1"/>
</dbReference>
<organism evidence="6 7">
    <name type="scientific">Helicocarpus griseus UAMH5409</name>
    <dbReference type="NCBI Taxonomy" id="1447875"/>
    <lineage>
        <taxon>Eukaryota</taxon>
        <taxon>Fungi</taxon>
        <taxon>Dikarya</taxon>
        <taxon>Ascomycota</taxon>
        <taxon>Pezizomycotina</taxon>
        <taxon>Eurotiomycetes</taxon>
        <taxon>Eurotiomycetidae</taxon>
        <taxon>Onygenales</taxon>
        <taxon>Ajellomycetaceae</taxon>
        <taxon>Helicocarpus</taxon>
    </lineage>
</organism>
<dbReference type="Pfam" id="PF00561">
    <property type="entry name" value="Abhydrolase_1"/>
    <property type="match status" value="1"/>
</dbReference>
<dbReference type="InterPro" id="IPR051601">
    <property type="entry name" value="Serine_prot/Carboxylest_S33"/>
</dbReference>
<evidence type="ECO:0000256" key="1">
    <source>
        <dbReference type="ARBA" id="ARBA00010088"/>
    </source>
</evidence>
<dbReference type="OrthoDB" id="425534at2759"/>
<feature type="chain" id="PRO_5012948036" evidence="3">
    <location>
        <begin position="19"/>
        <end position="551"/>
    </location>
</feature>
<comment type="caution">
    <text evidence="6">The sequence shown here is derived from an EMBL/GenBank/DDBJ whole genome shotgun (WGS) entry which is preliminary data.</text>
</comment>
<gene>
    <name evidence="6" type="ORF">AJ79_03222</name>
</gene>
<keyword evidence="7" id="KW-1185">Reference proteome</keyword>
<dbReference type="InterPro" id="IPR013595">
    <property type="entry name" value="Pept_S33_TAP-like_C"/>
</dbReference>
<proteinExistence type="inferred from homology"/>
<dbReference type="SUPFAM" id="SSF53474">
    <property type="entry name" value="alpha/beta-Hydrolases"/>
    <property type="match status" value="1"/>
</dbReference>